<feature type="compositionally biased region" description="Low complexity" evidence="1">
    <location>
        <begin position="134"/>
        <end position="171"/>
    </location>
</feature>
<reference evidence="2 3" key="1">
    <citation type="journal article" date="2019" name="Nat. Ecol. Evol.">
        <title>Megaphylogeny resolves global patterns of mushroom evolution.</title>
        <authorList>
            <person name="Varga T."/>
            <person name="Krizsan K."/>
            <person name="Foldi C."/>
            <person name="Dima B."/>
            <person name="Sanchez-Garcia M."/>
            <person name="Sanchez-Ramirez S."/>
            <person name="Szollosi G.J."/>
            <person name="Szarkandi J.G."/>
            <person name="Papp V."/>
            <person name="Albert L."/>
            <person name="Andreopoulos W."/>
            <person name="Angelini C."/>
            <person name="Antonin V."/>
            <person name="Barry K.W."/>
            <person name="Bougher N.L."/>
            <person name="Buchanan P."/>
            <person name="Buyck B."/>
            <person name="Bense V."/>
            <person name="Catcheside P."/>
            <person name="Chovatia M."/>
            <person name="Cooper J."/>
            <person name="Damon W."/>
            <person name="Desjardin D."/>
            <person name="Finy P."/>
            <person name="Geml J."/>
            <person name="Haridas S."/>
            <person name="Hughes K."/>
            <person name="Justo A."/>
            <person name="Karasinski D."/>
            <person name="Kautmanova I."/>
            <person name="Kiss B."/>
            <person name="Kocsube S."/>
            <person name="Kotiranta H."/>
            <person name="LaButti K.M."/>
            <person name="Lechner B.E."/>
            <person name="Liimatainen K."/>
            <person name="Lipzen A."/>
            <person name="Lukacs Z."/>
            <person name="Mihaltcheva S."/>
            <person name="Morgado L.N."/>
            <person name="Niskanen T."/>
            <person name="Noordeloos M.E."/>
            <person name="Ohm R.A."/>
            <person name="Ortiz-Santana B."/>
            <person name="Ovrebo C."/>
            <person name="Racz N."/>
            <person name="Riley R."/>
            <person name="Savchenko A."/>
            <person name="Shiryaev A."/>
            <person name="Soop K."/>
            <person name="Spirin V."/>
            <person name="Szebenyi C."/>
            <person name="Tomsovsky M."/>
            <person name="Tulloss R.E."/>
            <person name="Uehling J."/>
            <person name="Grigoriev I.V."/>
            <person name="Vagvolgyi C."/>
            <person name="Papp T."/>
            <person name="Martin F.M."/>
            <person name="Miettinen O."/>
            <person name="Hibbett D.S."/>
            <person name="Nagy L.G."/>
        </authorList>
    </citation>
    <scope>NUCLEOTIDE SEQUENCE [LARGE SCALE GENOMIC DNA]</scope>
    <source>
        <strain evidence="2 3">CBS 166.37</strain>
    </source>
</reference>
<sequence length="209" mass="22787">MEVAPQFQEEGRKLCTQGIHTSIDTPSRIPRSTWLGSRPFAISSRGAGVFRLSAGVNGGFASPASFRGFTGSTNAFTVAPATSFARPPAGSFATPSSIGAFPGLPTFSDAWREPRSPHSDESHSPRSPFQHQRAQGYGFAQQKYQQQHAQRSNTPPINSSINSTNTDSSNPYEEADPRILSMFHQQQELAGMQMEKAIKFDHTPSMLLE</sequence>
<evidence type="ECO:0000313" key="2">
    <source>
        <dbReference type="EMBL" id="TFK35959.1"/>
    </source>
</evidence>
<protein>
    <submittedName>
        <fullName evidence="2">Uncharacterized protein</fullName>
    </submittedName>
</protein>
<proteinExistence type="predicted"/>
<accession>A0A5C3LRZ2</accession>
<dbReference type="AlphaFoldDB" id="A0A5C3LRZ2"/>
<keyword evidence="3" id="KW-1185">Reference proteome</keyword>
<organism evidence="2 3">
    <name type="scientific">Crucibulum laeve</name>
    <dbReference type="NCBI Taxonomy" id="68775"/>
    <lineage>
        <taxon>Eukaryota</taxon>
        <taxon>Fungi</taxon>
        <taxon>Dikarya</taxon>
        <taxon>Basidiomycota</taxon>
        <taxon>Agaricomycotina</taxon>
        <taxon>Agaricomycetes</taxon>
        <taxon>Agaricomycetidae</taxon>
        <taxon>Agaricales</taxon>
        <taxon>Agaricineae</taxon>
        <taxon>Nidulariaceae</taxon>
        <taxon>Crucibulum</taxon>
    </lineage>
</organism>
<dbReference type="EMBL" id="ML213617">
    <property type="protein sequence ID" value="TFK35959.1"/>
    <property type="molecule type" value="Genomic_DNA"/>
</dbReference>
<feature type="compositionally biased region" description="Basic and acidic residues" evidence="1">
    <location>
        <begin position="110"/>
        <end position="124"/>
    </location>
</feature>
<evidence type="ECO:0000313" key="3">
    <source>
        <dbReference type="Proteomes" id="UP000308652"/>
    </source>
</evidence>
<dbReference type="Proteomes" id="UP000308652">
    <property type="component" value="Unassembled WGS sequence"/>
</dbReference>
<gene>
    <name evidence="2" type="ORF">BDQ12DRAFT_725505</name>
</gene>
<evidence type="ECO:0000256" key="1">
    <source>
        <dbReference type="SAM" id="MobiDB-lite"/>
    </source>
</evidence>
<name>A0A5C3LRZ2_9AGAR</name>
<feature type="region of interest" description="Disordered" evidence="1">
    <location>
        <begin position="104"/>
        <end position="174"/>
    </location>
</feature>